<accession>A0ABX6BZ92</accession>
<dbReference type="EMBL" id="CP041722">
    <property type="protein sequence ID" value="QEX39689.1"/>
    <property type="molecule type" value="Genomic_DNA"/>
</dbReference>
<evidence type="ECO:0000313" key="1">
    <source>
        <dbReference type="EMBL" id="QEX39689.1"/>
    </source>
</evidence>
<sequence length="92" mass="10834">MRHKLLQIANELNKHILHSDEEVRVEFQKFSDGEVGIFLFHHSDKYKRGCKHISFFEYHSIEEVQRNFEIAKGVIAGECLVDETDNYLLNQA</sequence>
<protein>
    <recommendedName>
        <fullName evidence="3">Phage protein</fullName>
    </recommendedName>
</protein>
<keyword evidence="2" id="KW-1185">Reference proteome</keyword>
<evidence type="ECO:0000313" key="2">
    <source>
        <dbReference type="Proteomes" id="UP000325462"/>
    </source>
</evidence>
<dbReference type="Proteomes" id="UP000325462">
    <property type="component" value="Chromosome"/>
</dbReference>
<name>A0ABX6BZ92_STALU</name>
<gene>
    <name evidence="1" type="ORF">FO454_12515</name>
</gene>
<evidence type="ECO:0008006" key="3">
    <source>
        <dbReference type="Google" id="ProtNLM"/>
    </source>
</evidence>
<reference evidence="1 2" key="1">
    <citation type="submission" date="2019-07" db="EMBL/GenBank/DDBJ databases">
        <title>Comparative genome analysis of staphylococcus lugdunensis shows clonal complex-dependent diversity of the putative virulence factor, ess/type vii locus.</title>
        <authorList>
            <person name="Lebeurre J."/>
            <person name="Dahyot S."/>
            <person name="Diene S."/>
            <person name="Paulay A."/>
            <person name="Aubourg M."/>
            <person name="Argemi X."/>
            <person name="Giard J.-C."/>
            <person name="Tournier I."/>
            <person name="Francois P."/>
            <person name="Pestel-Caron M."/>
        </authorList>
    </citation>
    <scope>NUCLEOTIDE SEQUENCE [LARGE SCALE GENOMIC DNA]</scope>
    <source>
        <strain evidence="1 2">SL13</strain>
    </source>
</reference>
<organism evidence="1 2">
    <name type="scientific">Staphylococcus lugdunensis</name>
    <dbReference type="NCBI Taxonomy" id="28035"/>
    <lineage>
        <taxon>Bacteria</taxon>
        <taxon>Bacillati</taxon>
        <taxon>Bacillota</taxon>
        <taxon>Bacilli</taxon>
        <taxon>Bacillales</taxon>
        <taxon>Staphylococcaceae</taxon>
        <taxon>Staphylococcus</taxon>
    </lineage>
</organism>
<proteinExistence type="predicted"/>
<dbReference type="RefSeq" id="WP_150891556.1">
    <property type="nucleotide sequence ID" value="NZ_CP041722.1"/>
</dbReference>